<feature type="region of interest" description="Disordered" evidence="13">
    <location>
        <begin position="199"/>
        <end position="222"/>
    </location>
</feature>
<protein>
    <recommendedName>
        <fullName evidence="4">Ribosomal RNA small subunit methyltransferase E</fullName>
        <ecNumber evidence="3">2.1.1.193</ecNumber>
    </recommendedName>
    <alternativeName>
        <fullName evidence="11">16S rRNA m3U1498 methyltransferase</fullName>
    </alternativeName>
</protein>
<evidence type="ECO:0000256" key="8">
    <source>
        <dbReference type="ARBA" id="ARBA00022679"/>
    </source>
</evidence>
<dbReference type="Gene3D" id="2.40.240.20">
    <property type="entry name" value="Hypothetical PUA domain-like, domain 1"/>
    <property type="match status" value="1"/>
</dbReference>
<evidence type="ECO:0000256" key="3">
    <source>
        <dbReference type="ARBA" id="ARBA00012328"/>
    </source>
</evidence>
<dbReference type="InterPro" id="IPR046887">
    <property type="entry name" value="RsmE_PUA-like"/>
</dbReference>
<dbReference type="EC" id="2.1.1.193" evidence="3"/>
<feature type="domain" description="Ribosomal RNA small subunit methyltransferase E methyltransferase" evidence="14">
    <location>
        <begin position="226"/>
        <end position="280"/>
    </location>
</feature>
<dbReference type="Pfam" id="PF20260">
    <property type="entry name" value="PUA_4"/>
    <property type="match status" value="1"/>
</dbReference>
<dbReference type="Pfam" id="PF04452">
    <property type="entry name" value="Methyltrans_RNA"/>
    <property type="match status" value="2"/>
</dbReference>
<dbReference type="InterPro" id="IPR015947">
    <property type="entry name" value="PUA-like_sf"/>
</dbReference>
<dbReference type="RefSeq" id="WP_106122780.1">
    <property type="nucleotide sequence ID" value="NZ_PVTY01000007.1"/>
</dbReference>
<evidence type="ECO:0000256" key="12">
    <source>
        <dbReference type="ARBA" id="ARBA00047944"/>
    </source>
</evidence>
<dbReference type="InterPro" id="IPR046886">
    <property type="entry name" value="RsmE_MTase_dom"/>
</dbReference>
<evidence type="ECO:0000256" key="5">
    <source>
        <dbReference type="ARBA" id="ARBA00022490"/>
    </source>
</evidence>
<evidence type="ECO:0000256" key="1">
    <source>
        <dbReference type="ARBA" id="ARBA00004496"/>
    </source>
</evidence>
<dbReference type="GO" id="GO:0070475">
    <property type="term" value="P:rRNA base methylation"/>
    <property type="evidence" value="ECO:0007669"/>
    <property type="project" value="TreeGrafter"/>
</dbReference>
<dbReference type="PANTHER" id="PTHR30027">
    <property type="entry name" value="RIBOSOMAL RNA SMALL SUBUNIT METHYLTRANSFERASE E"/>
    <property type="match status" value="1"/>
</dbReference>
<dbReference type="PANTHER" id="PTHR30027:SF3">
    <property type="entry name" value="16S RRNA (URACIL(1498)-N(3))-METHYLTRANSFERASE"/>
    <property type="match status" value="1"/>
</dbReference>
<keyword evidence="7 16" id="KW-0489">Methyltransferase</keyword>
<proteinExistence type="inferred from homology"/>
<name>A0A2T0YLV0_9MICC</name>
<keyword evidence="8 16" id="KW-0808">Transferase</keyword>
<evidence type="ECO:0000256" key="10">
    <source>
        <dbReference type="ARBA" id="ARBA00025699"/>
    </source>
</evidence>
<dbReference type="SUPFAM" id="SSF75217">
    <property type="entry name" value="alpha/beta knot"/>
    <property type="match status" value="1"/>
</dbReference>
<comment type="subcellular location">
    <subcellularLocation>
        <location evidence="1">Cytoplasm</location>
    </subcellularLocation>
</comment>
<dbReference type="GO" id="GO:0005737">
    <property type="term" value="C:cytoplasm"/>
    <property type="evidence" value="ECO:0007669"/>
    <property type="project" value="UniProtKB-SubCell"/>
</dbReference>
<dbReference type="AlphaFoldDB" id="A0A2T0YLV0"/>
<evidence type="ECO:0000313" key="17">
    <source>
        <dbReference type="Proteomes" id="UP000238217"/>
    </source>
</evidence>
<dbReference type="InterPro" id="IPR029026">
    <property type="entry name" value="tRNA_m1G_MTases_N"/>
</dbReference>
<keyword evidence="17" id="KW-1185">Reference proteome</keyword>
<gene>
    <name evidence="16" type="ORF">BCL67_10786</name>
</gene>
<keyword evidence="5" id="KW-0963">Cytoplasm</keyword>
<evidence type="ECO:0000256" key="9">
    <source>
        <dbReference type="ARBA" id="ARBA00022691"/>
    </source>
</evidence>
<feature type="domain" description="Ribosomal RNA small subunit methyltransferase E PUA-like" evidence="15">
    <location>
        <begin position="24"/>
        <end position="71"/>
    </location>
</feature>
<evidence type="ECO:0000256" key="7">
    <source>
        <dbReference type="ARBA" id="ARBA00022603"/>
    </source>
</evidence>
<comment type="similarity">
    <text evidence="2">Belongs to the RNA methyltransferase RsmE family.</text>
</comment>
<evidence type="ECO:0000256" key="2">
    <source>
        <dbReference type="ARBA" id="ARBA00005528"/>
    </source>
</evidence>
<evidence type="ECO:0000256" key="4">
    <source>
        <dbReference type="ARBA" id="ARBA00013673"/>
    </source>
</evidence>
<dbReference type="CDD" id="cd18084">
    <property type="entry name" value="RsmE-like"/>
    <property type="match status" value="1"/>
</dbReference>
<evidence type="ECO:0000313" key="16">
    <source>
        <dbReference type="EMBL" id="PRZ16162.1"/>
    </source>
</evidence>
<dbReference type="NCBIfam" id="TIGR00046">
    <property type="entry name" value="RsmE family RNA methyltransferase"/>
    <property type="match status" value="2"/>
</dbReference>
<feature type="domain" description="Ribosomal RNA small subunit methyltransferase E methyltransferase" evidence="14">
    <location>
        <begin position="80"/>
        <end position="192"/>
    </location>
</feature>
<reference evidence="16 17" key="1">
    <citation type="submission" date="2018-03" db="EMBL/GenBank/DDBJ databases">
        <title>Comparative analysis of microorganisms from saline springs in Andes Mountain Range, Colombia.</title>
        <authorList>
            <person name="Rubin E."/>
        </authorList>
    </citation>
    <scope>NUCLEOTIDE SEQUENCE [LARGE SCALE GENOMIC DNA]</scope>
    <source>
        <strain evidence="16 17">CG 35</strain>
    </source>
</reference>
<comment type="caution">
    <text evidence="16">The sequence shown here is derived from an EMBL/GenBank/DDBJ whole genome shotgun (WGS) entry which is preliminary data.</text>
</comment>
<dbReference type="NCBIfam" id="NF008693">
    <property type="entry name" value="PRK11713.2-3"/>
    <property type="match status" value="1"/>
</dbReference>
<evidence type="ECO:0000256" key="11">
    <source>
        <dbReference type="ARBA" id="ARBA00033196"/>
    </source>
</evidence>
<dbReference type="InterPro" id="IPR029028">
    <property type="entry name" value="Alpha/beta_knot_MTases"/>
</dbReference>
<keyword evidence="6" id="KW-0698">rRNA processing</keyword>
<evidence type="ECO:0000256" key="13">
    <source>
        <dbReference type="SAM" id="MobiDB-lite"/>
    </source>
</evidence>
<dbReference type="SUPFAM" id="SSF88697">
    <property type="entry name" value="PUA domain-like"/>
    <property type="match status" value="1"/>
</dbReference>
<keyword evidence="9" id="KW-0949">S-adenosyl-L-methionine</keyword>
<dbReference type="OrthoDB" id="9808126at2"/>
<evidence type="ECO:0000259" key="15">
    <source>
        <dbReference type="Pfam" id="PF20260"/>
    </source>
</evidence>
<organism evidence="16 17">
    <name type="scientific">Nesterenkonia sandarakina</name>
    <dbReference type="NCBI Taxonomy" id="272918"/>
    <lineage>
        <taxon>Bacteria</taxon>
        <taxon>Bacillati</taxon>
        <taxon>Actinomycetota</taxon>
        <taxon>Actinomycetes</taxon>
        <taxon>Micrococcales</taxon>
        <taxon>Micrococcaceae</taxon>
        <taxon>Nesterenkonia</taxon>
    </lineage>
</organism>
<evidence type="ECO:0000256" key="6">
    <source>
        <dbReference type="ARBA" id="ARBA00022552"/>
    </source>
</evidence>
<comment type="function">
    <text evidence="10">Specifically methylates the N3 position of the uracil ring of uridine 1498 (m3U1498) in 16S rRNA. Acts on the fully assembled 30S ribosomal subunit.</text>
</comment>
<accession>A0A2T0YLV0</accession>
<sequence length="299" mass="31865">MTAPLFHLGPGALEKAHVAEVVTLSGPEGHHAATVMRLQPGEPVLLSDTVGRRAEGRVRSAGSGQLEVEILAVTDEPVPLPRLVLVQALAKDRRDLQGVESATELGVDAVIPWQAERSVARWKAGREAKKHAEWVSMVTTAAKQTRRTTIPEVRPLRSTAQYLKTIEADGMSVGVVVLHETDETSLAEAIAELQDADRLHPTGLDPSGQDPTGQDSTGLDPEARNQAPQLQELHLVVGPEGGISDREIEQLTSAGAKIARLGRNVLRSSTAGPAALAAAQLLLGRWDWAPETGQPEQTA</sequence>
<comment type="catalytic activity">
    <reaction evidence="12">
        <text>uridine(1498) in 16S rRNA + S-adenosyl-L-methionine = N(3)-methyluridine(1498) in 16S rRNA + S-adenosyl-L-homocysteine + H(+)</text>
        <dbReference type="Rhea" id="RHEA:42920"/>
        <dbReference type="Rhea" id="RHEA-COMP:10283"/>
        <dbReference type="Rhea" id="RHEA-COMP:10284"/>
        <dbReference type="ChEBI" id="CHEBI:15378"/>
        <dbReference type="ChEBI" id="CHEBI:57856"/>
        <dbReference type="ChEBI" id="CHEBI:59789"/>
        <dbReference type="ChEBI" id="CHEBI:65315"/>
        <dbReference type="ChEBI" id="CHEBI:74502"/>
        <dbReference type="EC" id="2.1.1.193"/>
    </reaction>
</comment>
<dbReference type="Proteomes" id="UP000238217">
    <property type="component" value="Unassembled WGS sequence"/>
</dbReference>
<dbReference type="InterPro" id="IPR006700">
    <property type="entry name" value="RsmE"/>
</dbReference>
<dbReference type="Gene3D" id="3.40.1280.10">
    <property type="match status" value="1"/>
</dbReference>
<dbReference type="EMBL" id="PVTY01000007">
    <property type="protein sequence ID" value="PRZ16162.1"/>
    <property type="molecule type" value="Genomic_DNA"/>
</dbReference>
<dbReference type="GO" id="GO:0070042">
    <property type="term" value="F:rRNA (uridine-N3-)-methyltransferase activity"/>
    <property type="evidence" value="ECO:0007669"/>
    <property type="project" value="TreeGrafter"/>
</dbReference>
<evidence type="ECO:0000259" key="14">
    <source>
        <dbReference type="Pfam" id="PF04452"/>
    </source>
</evidence>